<dbReference type="STRING" id="1402135.SAMN05444149_103429"/>
<accession>A0A221K2N4</accession>
<evidence type="ECO:0008006" key="3">
    <source>
        <dbReference type="Google" id="ProtNLM"/>
    </source>
</evidence>
<evidence type="ECO:0000313" key="2">
    <source>
        <dbReference type="Proteomes" id="UP000199754"/>
    </source>
</evidence>
<dbReference type="OrthoDB" id="7362854at2"/>
<reference evidence="1 2" key="1">
    <citation type="submission" date="2017-07" db="EMBL/GenBank/DDBJ databases">
        <title>Genome Sequence of Sulfitobacter pseudonitzschiae Strain SMR1 Isolated from a culture of the Diatom Skeletonema marinoi.</title>
        <authorList>
            <person name="Topel M."/>
            <person name="Pinder M.I.M."/>
            <person name="Johansson O.N."/>
            <person name="Kourtchenko O."/>
            <person name="Godhe A."/>
            <person name="Clarke A.K."/>
        </authorList>
    </citation>
    <scope>NUCLEOTIDE SEQUENCE [LARGE SCALE GENOMIC DNA]</scope>
    <source>
        <strain evidence="1 2">SMR1</strain>
    </source>
</reference>
<organism evidence="1 2">
    <name type="scientific">Pseudosulfitobacter pseudonitzschiae</name>
    <dbReference type="NCBI Taxonomy" id="1402135"/>
    <lineage>
        <taxon>Bacteria</taxon>
        <taxon>Pseudomonadati</taxon>
        <taxon>Pseudomonadota</taxon>
        <taxon>Alphaproteobacteria</taxon>
        <taxon>Rhodobacterales</taxon>
        <taxon>Roseobacteraceae</taxon>
        <taxon>Pseudosulfitobacter</taxon>
    </lineage>
</organism>
<evidence type="ECO:0000313" key="1">
    <source>
        <dbReference type="EMBL" id="ASM73239.1"/>
    </source>
</evidence>
<dbReference type="Pfam" id="PF04325">
    <property type="entry name" value="DUF465"/>
    <property type="match status" value="1"/>
</dbReference>
<name>A0A221K2N4_9RHOB</name>
<keyword evidence="2" id="KW-1185">Reference proteome</keyword>
<dbReference type="InterPro" id="IPR007420">
    <property type="entry name" value="DUF465"/>
</dbReference>
<dbReference type="KEGG" id="spse:SULPSESMR1_02442"/>
<gene>
    <name evidence="1" type="ORF">SULPSESMR1_02442</name>
</gene>
<dbReference type="Gene3D" id="6.10.280.50">
    <property type="match status" value="1"/>
</dbReference>
<dbReference type="EMBL" id="CP022415">
    <property type="protein sequence ID" value="ASM73239.1"/>
    <property type="molecule type" value="Genomic_DNA"/>
</dbReference>
<dbReference type="Proteomes" id="UP000199754">
    <property type="component" value="Chromosome"/>
</dbReference>
<protein>
    <recommendedName>
        <fullName evidence="3">DUF465 domain-containing protein</fullName>
    </recommendedName>
</protein>
<proteinExistence type="predicted"/>
<dbReference type="RefSeq" id="WP_089421049.1">
    <property type="nucleotide sequence ID" value="NZ_CP022415.1"/>
</dbReference>
<sequence length="54" mass="6180">MSLNSHLNELKKKHENLSNAVEKELRAPGADTLKVAELKRQKLRLKEEITRLSA</sequence>
<dbReference type="AlphaFoldDB" id="A0A221K2N4"/>
<dbReference type="InterPro" id="IPR038444">
    <property type="entry name" value="DUF465_sf"/>
</dbReference>